<keyword evidence="3" id="KW-0238">DNA-binding</keyword>
<reference evidence="6" key="1">
    <citation type="submission" date="2022-11" db="EMBL/GenBank/DDBJ databases">
        <title>Minimal conservation of predation-associated metabolite biosynthetic gene clusters underscores biosynthetic potential of Myxococcota including descriptions for ten novel species: Archangium lansinium sp. nov., Myxococcus landrumus sp. nov., Nannocystis bai.</title>
        <authorList>
            <person name="Ahearne A."/>
            <person name="Stevens C."/>
            <person name="Phillips K."/>
        </authorList>
    </citation>
    <scope>NUCLEOTIDE SEQUENCE</scope>
    <source>
        <strain evidence="6">Na p29</strain>
    </source>
</reference>
<dbReference type="RefSeq" id="WP_267766689.1">
    <property type="nucleotide sequence ID" value="NZ_JAPNKE010000002.1"/>
</dbReference>
<dbReference type="InterPro" id="IPR036390">
    <property type="entry name" value="WH_DNA-bd_sf"/>
</dbReference>
<protein>
    <submittedName>
        <fullName evidence="6">LysR family transcriptional regulator</fullName>
    </submittedName>
</protein>
<feature type="domain" description="HTH lysR-type" evidence="5">
    <location>
        <begin position="21"/>
        <end position="70"/>
    </location>
</feature>
<evidence type="ECO:0000256" key="4">
    <source>
        <dbReference type="ARBA" id="ARBA00023163"/>
    </source>
</evidence>
<dbReference type="GO" id="GO:0003700">
    <property type="term" value="F:DNA-binding transcription factor activity"/>
    <property type="evidence" value="ECO:0007669"/>
    <property type="project" value="InterPro"/>
</dbReference>
<proteinExistence type="inferred from homology"/>
<evidence type="ECO:0000256" key="3">
    <source>
        <dbReference type="ARBA" id="ARBA00023125"/>
    </source>
</evidence>
<sequence>MGTRRRAYRHSSDGHHPAALLREVARLGSMSAAARALKVSQPTLSVAVRQLEESLGATLLLRHRGGVSLTAGGAELLRHAEEVFAALERATAAVAGLERDLVGSYVLGCNESLGAYFLPRFLPGFLREAPQIALTLHNANSDDVLRAVVEREIPFGLVVNPTSHPDLVILRLCRDAVDLFVAAPPDAPVPAGAALYGPAGCFTADLAVAAALLRDRPLIVAGRVHQCTWLIDQLAEHDMVPRRLLSCGDFELVKSLALAGVGPAILPRRIAAYHHEGRLRRLHAELPIFPDDISLIYRADMPKTRAAMFIKDALVRCGQQMPDVGVP</sequence>
<dbReference type="InterPro" id="IPR005119">
    <property type="entry name" value="LysR_subst-bd"/>
</dbReference>
<dbReference type="Pfam" id="PF03466">
    <property type="entry name" value="LysR_substrate"/>
    <property type="match status" value="1"/>
</dbReference>
<evidence type="ECO:0000313" key="7">
    <source>
        <dbReference type="Proteomes" id="UP001150924"/>
    </source>
</evidence>
<dbReference type="PRINTS" id="PR00039">
    <property type="entry name" value="HTHLYSR"/>
</dbReference>
<dbReference type="SUPFAM" id="SSF53850">
    <property type="entry name" value="Periplasmic binding protein-like II"/>
    <property type="match status" value="1"/>
</dbReference>
<dbReference type="Pfam" id="PF00126">
    <property type="entry name" value="HTH_1"/>
    <property type="match status" value="1"/>
</dbReference>
<dbReference type="PROSITE" id="PS50931">
    <property type="entry name" value="HTH_LYSR"/>
    <property type="match status" value="1"/>
</dbReference>
<dbReference type="Proteomes" id="UP001150924">
    <property type="component" value="Unassembled WGS sequence"/>
</dbReference>
<keyword evidence="4" id="KW-0804">Transcription</keyword>
<evidence type="ECO:0000256" key="1">
    <source>
        <dbReference type="ARBA" id="ARBA00009437"/>
    </source>
</evidence>
<evidence type="ECO:0000259" key="5">
    <source>
        <dbReference type="PROSITE" id="PS50931"/>
    </source>
</evidence>
<dbReference type="EMBL" id="JAPNKE010000002">
    <property type="protein sequence ID" value="MCY1005067.1"/>
    <property type="molecule type" value="Genomic_DNA"/>
</dbReference>
<dbReference type="AlphaFoldDB" id="A0A9X3IUF5"/>
<evidence type="ECO:0000256" key="2">
    <source>
        <dbReference type="ARBA" id="ARBA00023015"/>
    </source>
</evidence>
<dbReference type="Gene3D" id="1.10.10.10">
    <property type="entry name" value="Winged helix-like DNA-binding domain superfamily/Winged helix DNA-binding domain"/>
    <property type="match status" value="1"/>
</dbReference>
<organism evidence="6 7">
    <name type="scientific">Nannocystis pusilla</name>
    <dbReference type="NCBI Taxonomy" id="889268"/>
    <lineage>
        <taxon>Bacteria</taxon>
        <taxon>Pseudomonadati</taxon>
        <taxon>Myxococcota</taxon>
        <taxon>Polyangia</taxon>
        <taxon>Nannocystales</taxon>
        <taxon>Nannocystaceae</taxon>
        <taxon>Nannocystis</taxon>
    </lineage>
</organism>
<keyword evidence="2" id="KW-0805">Transcription regulation</keyword>
<dbReference type="Gene3D" id="3.40.190.290">
    <property type="match status" value="1"/>
</dbReference>
<name>A0A9X3IUF5_9BACT</name>
<comment type="caution">
    <text evidence="6">The sequence shown here is derived from an EMBL/GenBank/DDBJ whole genome shotgun (WGS) entry which is preliminary data.</text>
</comment>
<dbReference type="CDD" id="cd05466">
    <property type="entry name" value="PBP2_LTTR_substrate"/>
    <property type="match status" value="1"/>
</dbReference>
<comment type="similarity">
    <text evidence="1">Belongs to the LysR transcriptional regulatory family.</text>
</comment>
<keyword evidence="7" id="KW-1185">Reference proteome</keyword>
<dbReference type="PANTHER" id="PTHR30126:SF91">
    <property type="entry name" value="LYSR FAMILY TRANSCRIPTIONAL REGULATOR"/>
    <property type="match status" value="1"/>
</dbReference>
<dbReference type="InterPro" id="IPR000847">
    <property type="entry name" value="LysR_HTH_N"/>
</dbReference>
<accession>A0A9X3IUF5</accession>
<evidence type="ECO:0000313" key="6">
    <source>
        <dbReference type="EMBL" id="MCY1005067.1"/>
    </source>
</evidence>
<gene>
    <name evidence="6" type="ORF">OV079_05675</name>
</gene>
<dbReference type="GO" id="GO:0000976">
    <property type="term" value="F:transcription cis-regulatory region binding"/>
    <property type="evidence" value="ECO:0007669"/>
    <property type="project" value="TreeGrafter"/>
</dbReference>
<dbReference type="SUPFAM" id="SSF46785">
    <property type="entry name" value="Winged helix' DNA-binding domain"/>
    <property type="match status" value="1"/>
</dbReference>
<dbReference type="InterPro" id="IPR036388">
    <property type="entry name" value="WH-like_DNA-bd_sf"/>
</dbReference>
<dbReference type="PANTHER" id="PTHR30126">
    <property type="entry name" value="HTH-TYPE TRANSCRIPTIONAL REGULATOR"/>
    <property type="match status" value="1"/>
</dbReference>